<evidence type="ECO:0000313" key="1">
    <source>
        <dbReference type="EMBL" id="AFM34782.1"/>
    </source>
</evidence>
<dbReference type="EMBL" id="CP003677">
    <property type="protein sequence ID" value="AFM34782.1"/>
    <property type="molecule type" value="Genomic_DNA"/>
</dbReference>
<sequence>MTFDSAMKAFIRPITIACDDDYYQFIGSGTAFICQYREQIFVVCARHTWEKMGITIESFRIFIPGYDWALPFDYEAVFGPEERSDLKVLRVDRQIMASNPPTQMKAFDLNSFVVPPEDFKSGSVFLAVGYPQCRREFHYDTKRFKADLAAFSGPLVGELTDAVITMRTDFSHVDDIDGLSGSPVFISGDPQLFAGVVIRAGQDAGLIHFIHGACLIHAMDALVELPPRLMMNLN</sequence>
<dbReference type="Proteomes" id="UP000006063">
    <property type="component" value="Chromosome"/>
</dbReference>
<dbReference type="KEGG" id="psc:A458_17785"/>
<dbReference type="HOGENOM" id="CLU_1184250_0_0_6"/>
<evidence type="ECO:0000313" key="2">
    <source>
        <dbReference type="Proteomes" id="UP000006063"/>
    </source>
</evidence>
<protein>
    <recommendedName>
        <fullName evidence="3">Serine protease</fullName>
    </recommendedName>
</protein>
<accession>I4CXH5</accession>
<reference evidence="1 2" key="1">
    <citation type="journal article" date="2012" name="J. Bacteriol.">
        <title>Complete Genome Sequence of the Naphthalene-Degrading Bacterium Pseudomonas stutzeri AN10 (CCUG 29243).</title>
        <authorList>
            <person name="Brunet-Galmes I."/>
            <person name="Busquets A."/>
            <person name="Pena A."/>
            <person name="Gomila M."/>
            <person name="Nogales B."/>
            <person name="Garcia-Valdes E."/>
            <person name="Lalucat J."/>
            <person name="Bennasar A."/>
            <person name="Bosch R."/>
        </authorList>
    </citation>
    <scope>NUCLEOTIDE SEQUENCE [LARGE SCALE GENOMIC DNA]</scope>
    <source>
        <strain evidence="1 2">CCUG 29243</strain>
    </source>
</reference>
<dbReference type="RefSeq" id="WP_014821594.1">
    <property type="nucleotide sequence ID" value="NC_018028.1"/>
</dbReference>
<proteinExistence type="predicted"/>
<gene>
    <name evidence="1" type="ORF">A458_17785</name>
</gene>
<name>I4CXH5_STUST</name>
<dbReference type="InterPro" id="IPR009003">
    <property type="entry name" value="Peptidase_S1_PA"/>
</dbReference>
<dbReference type="AlphaFoldDB" id="I4CXH5"/>
<dbReference type="SUPFAM" id="SSF50494">
    <property type="entry name" value="Trypsin-like serine proteases"/>
    <property type="match status" value="1"/>
</dbReference>
<organism evidence="1 2">
    <name type="scientific">Stutzerimonas stutzeri CCUG 29243</name>
    <dbReference type="NCBI Taxonomy" id="1196835"/>
    <lineage>
        <taxon>Bacteria</taxon>
        <taxon>Pseudomonadati</taxon>
        <taxon>Pseudomonadota</taxon>
        <taxon>Gammaproteobacteria</taxon>
        <taxon>Pseudomonadales</taxon>
        <taxon>Pseudomonadaceae</taxon>
        <taxon>Stutzerimonas</taxon>
    </lineage>
</organism>
<evidence type="ECO:0008006" key="3">
    <source>
        <dbReference type="Google" id="ProtNLM"/>
    </source>
</evidence>